<gene>
    <name evidence="3" type="ORF">UFOVP228_15</name>
    <name evidence="2" type="ORF">UFOVP47_87</name>
</gene>
<sequence length="168" mass="18308">MSNDYMSTLGPHWCKAEQGTVTVMNPRCAACGMARLGNGMLVHCEAHPDTGGTIPVGYAAPASAKPTEPGGVKHDGEKVRMELLDAYAMEQLAAVLTFGAKKYAAHNWRLGIRNGRLLAALLRHVFAYMRGENHDPETGLSHIAHAMCCCMFILGLEHRVDLDDRYKG</sequence>
<proteinExistence type="predicted"/>
<dbReference type="InterPro" id="IPR044038">
    <property type="entry name" value="dATP/dGTP_diPOhydrolase_N"/>
</dbReference>
<reference evidence="2" key="1">
    <citation type="submission" date="2020-05" db="EMBL/GenBank/DDBJ databases">
        <authorList>
            <person name="Chiriac C."/>
            <person name="Salcher M."/>
            <person name="Ghai R."/>
            <person name="Kavagutti S V."/>
        </authorList>
    </citation>
    <scope>NUCLEOTIDE SEQUENCE</scope>
</reference>
<evidence type="ECO:0000313" key="3">
    <source>
        <dbReference type="EMBL" id="CAB5218998.1"/>
    </source>
</evidence>
<protein>
    <recommendedName>
        <fullName evidence="1">dATP/dGTP diphosphohydrolase N-terminal domain-containing protein</fullName>
    </recommendedName>
</protein>
<dbReference type="EMBL" id="LR798273">
    <property type="protein sequence ID" value="CAB5218998.1"/>
    <property type="molecule type" value="Genomic_DNA"/>
</dbReference>
<evidence type="ECO:0000313" key="2">
    <source>
        <dbReference type="EMBL" id="CAB4241147.1"/>
    </source>
</evidence>
<feature type="domain" description="dATP/dGTP diphosphohydrolase N-terminal" evidence="1">
    <location>
        <begin position="71"/>
        <end position="165"/>
    </location>
</feature>
<dbReference type="Pfam" id="PF18909">
    <property type="entry name" value="dGTP_diPhyd_N"/>
    <property type="match status" value="1"/>
</dbReference>
<dbReference type="EMBL" id="LR797820">
    <property type="protein sequence ID" value="CAB4241147.1"/>
    <property type="molecule type" value="Genomic_DNA"/>
</dbReference>
<accession>A0A6J5TBD2</accession>
<evidence type="ECO:0000259" key="1">
    <source>
        <dbReference type="Pfam" id="PF18909"/>
    </source>
</evidence>
<organism evidence="2">
    <name type="scientific">uncultured Caudovirales phage</name>
    <dbReference type="NCBI Taxonomy" id="2100421"/>
    <lineage>
        <taxon>Viruses</taxon>
        <taxon>Duplodnaviria</taxon>
        <taxon>Heunggongvirae</taxon>
        <taxon>Uroviricota</taxon>
        <taxon>Caudoviricetes</taxon>
        <taxon>Peduoviridae</taxon>
        <taxon>Maltschvirus</taxon>
        <taxon>Maltschvirus maltsch</taxon>
    </lineage>
</organism>
<name>A0A6J5TBD2_9CAUD</name>